<organism evidence="1 2">
    <name type="scientific">Paucilactobacillus oligofermentans DSM 15707 = LMG 22743</name>
    <dbReference type="NCBI Taxonomy" id="1423778"/>
    <lineage>
        <taxon>Bacteria</taxon>
        <taxon>Bacillati</taxon>
        <taxon>Bacillota</taxon>
        <taxon>Bacilli</taxon>
        <taxon>Lactobacillales</taxon>
        <taxon>Lactobacillaceae</taxon>
        <taxon>Paucilactobacillus</taxon>
    </lineage>
</organism>
<dbReference type="RefSeq" id="WP_057890267.1">
    <property type="nucleotide sequence ID" value="NZ_AZFE01000031.1"/>
</dbReference>
<dbReference type="InterPro" id="IPR029058">
    <property type="entry name" value="AB_hydrolase_fold"/>
</dbReference>
<dbReference type="GO" id="GO:0015031">
    <property type="term" value="P:protein transport"/>
    <property type="evidence" value="ECO:0007669"/>
    <property type="project" value="InterPro"/>
</dbReference>
<reference evidence="1 2" key="1">
    <citation type="journal article" date="2015" name="Genome Announc.">
        <title>Expanding the biotechnology potential of lactobacilli through comparative genomics of 213 strains and associated genera.</title>
        <authorList>
            <person name="Sun Z."/>
            <person name="Harris H.M."/>
            <person name="McCann A."/>
            <person name="Guo C."/>
            <person name="Argimon S."/>
            <person name="Zhang W."/>
            <person name="Yang X."/>
            <person name="Jeffery I.B."/>
            <person name="Cooney J.C."/>
            <person name="Kagawa T.F."/>
            <person name="Liu W."/>
            <person name="Song Y."/>
            <person name="Salvetti E."/>
            <person name="Wrobel A."/>
            <person name="Rasinkangas P."/>
            <person name="Parkhill J."/>
            <person name="Rea M.C."/>
            <person name="O'Sullivan O."/>
            <person name="Ritari J."/>
            <person name="Douillard F.P."/>
            <person name="Paul Ross R."/>
            <person name="Yang R."/>
            <person name="Briner A.E."/>
            <person name="Felis G.E."/>
            <person name="de Vos W.M."/>
            <person name="Barrangou R."/>
            <person name="Klaenhammer T.R."/>
            <person name="Caufield P.W."/>
            <person name="Cui Y."/>
            <person name="Zhang H."/>
            <person name="O'Toole P.W."/>
        </authorList>
    </citation>
    <scope>NUCLEOTIDE SEQUENCE [LARGE SCALE GENOMIC DNA]</scope>
    <source>
        <strain evidence="1 2">DSM 15707</strain>
    </source>
</reference>
<proteinExistence type="predicted"/>
<dbReference type="Proteomes" id="UP000051697">
    <property type="component" value="Unassembled WGS sequence"/>
</dbReference>
<gene>
    <name evidence="1" type="ORF">FC70_GL001351</name>
</gene>
<comment type="caution">
    <text evidence="1">The sequence shown here is derived from an EMBL/GenBank/DDBJ whole genome shotgun (WGS) entry which is preliminary data.</text>
</comment>
<sequence>MATMVLPVIHIGTEPLALDDLLMNEFKYAWAKTVESPVYKDQPLVKDEKLNSKIKRAIYLIDTSTPYATDYELLKELPANNVIFDTKVELSADIEDLFRIKNWHRLDFTDVEALGNIISVNFYFEQGVYKIDFDELRISEQFSGTVQQTGQTFRHLTGDFGNDWTRIASVADIIWLPEKISNRIVFEYATQGDAEIKVVAQVTDSNSLEVTDQIELSGQAIERGLIVPAKAASRDMQIHILARGHGSVDLGNIHFRRTRGEFGEVLVGGKQIVDKNDLNQELLIYFDPGDLQPPLNIYFSGYQTAEKFEGVGMMARFGAPYMLVMDPRSEGGAFYQGSEEMENQLIDEIHHNLNQLGFDHHDVILSGLSMGTYGALYYGAKLNPAGIVIGKPVIELGKVASGERILRPNTFGTSLDMLRNTMGGVDQDDIERMNQHFWDVFTQGDFSNTTFAIAYMEQDDYDMTALPKLRAYLKENYPLVRLFSKGIEGRHNDNTYAVVQWFMKQYKSLLMLQFNRLIL</sequence>
<protein>
    <recommendedName>
        <fullName evidence="3">Accessory secretory protein Asp2</fullName>
    </recommendedName>
</protein>
<dbReference type="ESTHER" id="9laco-a0a0r1rgu0">
    <property type="family name" value="Asp2"/>
</dbReference>
<evidence type="ECO:0008006" key="3">
    <source>
        <dbReference type="Google" id="ProtNLM"/>
    </source>
</evidence>
<accession>A0A0R1RGU0</accession>
<name>A0A0R1RGU0_9LACO</name>
<dbReference type="SUPFAM" id="SSF53474">
    <property type="entry name" value="alpha/beta-Hydrolases"/>
    <property type="match status" value="1"/>
</dbReference>
<keyword evidence="2" id="KW-1185">Reference proteome</keyword>
<dbReference type="AlphaFoldDB" id="A0A0R1RGU0"/>
<dbReference type="InterPro" id="IPR022267">
    <property type="entry name" value="Asp2"/>
</dbReference>
<dbReference type="OrthoDB" id="9768578at2"/>
<dbReference type="EMBL" id="AZFE01000031">
    <property type="protein sequence ID" value="KRL55745.1"/>
    <property type="molecule type" value="Genomic_DNA"/>
</dbReference>
<dbReference type="Pfam" id="PF16929">
    <property type="entry name" value="Asp2"/>
    <property type="match status" value="1"/>
</dbReference>
<dbReference type="PATRIC" id="fig|1423778.4.peg.1387"/>
<dbReference type="STRING" id="1423778.FC70_GL001351"/>
<evidence type="ECO:0000313" key="2">
    <source>
        <dbReference type="Proteomes" id="UP000051697"/>
    </source>
</evidence>
<dbReference type="KEGG" id="lol:LACOL_1679"/>
<evidence type="ECO:0000313" key="1">
    <source>
        <dbReference type="EMBL" id="KRL55745.1"/>
    </source>
</evidence>
<dbReference type="NCBIfam" id="TIGR03712">
    <property type="entry name" value="acc_sec_asp2"/>
    <property type="match status" value="1"/>
</dbReference>